<dbReference type="RefSeq" id="WP_132259744.1">
    <property type="nucleotide sequence ID" value="NZ_SLZQ01000011.1"/>
</dbReference>
<dbReference type="SUPFAM" id="SSF141868">
    <property type="entry name" value="EAL domain-like"/>
    <property type="match status" value="1"/>
</dbReference>
<name>A0A4R3HU25_PAULE</name>
<evidence type="ECO:0000313" key="3">
    <source>
        <dbReference type="Proteomes" id="UP000295382"/>
    </source>
</evidence>
<dbReference type="InterPro" id="IPR003018">
    <property type="entry name" value="GAF"/>
</dbReference>
<gene>
    <name evidence="2" type="ORF">EDC30_11178</name>
</gene>
<dbReference type="EMBL" id="SLZQ01000011">
    <property type="protein sequence ID" value="TCS35163.1"/>
    <property type="molecule type" value="Genomic_DNA"/>
</dbReference>
<organism evidence="2 3">
    <name type="scientific">Paucimonas lemoignei</name>
    <name type="common">Pseudomonas lemoignei</name>
    <dbReference type="NCBI Taxonomy" id="29443"/>
    <lineage>
        <taxon>Bacteria</taxon>
        <taxon>Pseudomonadati</taxon>
        <taxon>Pseudomonadota</taxon>
        <taxon>Betaproteobacteria</taxon>
        <taxon>Burkholderiales</taxon>
        <taxon>Burkholderiaceae</taxon>
        <taxon>Paucimonas</taxon>
    </lineage>
</organism>
<keyword evidence="3" id="KW-1185">Reference proteome</keyword>
<proteinExistence type="predicted"/>
<evidence type="ECO:0000313" key="2">
    <source>
        <dbReference type="EMBL" id="TCS35163.1"/>
    </source>
</evidence>
<dbReference type="InterPro" id="IPR029787">
    <property type="entry name" value="Nucleotide_cyclase"/>
</dbReference>
<dbReference type="InterPro" id="IPR001633">
    <property type="entry name" value="EAL_dom"/>
</dbReference>
<dbReference type="Pfam" id="PF01590">
    <property type="entry name" value="GAF"/>
    <property type="match status" value="1"/>
</dbReference>
<dbReference type="SMART" id="SM00052">
    <property type="entry name" value="EAL"/>
    <property type="match status" value="1"/>
</dbReference>
<reference evidence="2 3" key="1">
    <citation type="submission" date="2019-03" db="EMBL/GenBank/DDBJ databases">
        <title>Genomic Encyclopedia of Type Strains, Phase IV (KMG-IV): sequencing the most valuable type-strain genomes for metagenomic binning, comparative biology and taxonomic classification.</title>
        <authorList>
            <person name="Goeker M."/>
        </authorList>
    </citation>
    <scope>NUCLEOTIDE SEQUENCE [LARGE SCALE GENOMIC DNA]</scope>
    <source>
        <strain evidence="2 3">DSM 7445</strain>
    </source>
</reference>
<dbReference type="InterPro" id="IPR050706">
    <property type="entry name" value="Cyclic-di-GMP_PDE-like"/>
</dbReference>
<dbReference type="InterPro" id="IPR043128">
    <property type="entry name" value="Rev_trsase/Diguanyl_cyclase"/>
</dbReference>
<dbReference type="Proteomes" id="UP000295382">
    <property type="component" value="Unassembled WGS sequence"/>
</dbReference>
<dbReference type="OrthoDB" id="9813903at2"/>
<dbReference type="AlphaFoldDB" id="A0A4R3HU25"/>
<dbReference type="PANTHER" id="PTHR33121:SF19">
    <property type="entry name" value="CYCLIC DI-GMP PHOSPHODIESTERASE PA2567"/>
    <property type="match status" value="1"/>
</dbReference>
<feature type="domain" description="EAL" evidence="1">
    <location>
        <begin position="338"/>
        <end position="592"/>
    </location>
</feature>
<dbReference type="PROSITE" id="PS50883">
    <property type="entry name" value="EAL"/>
    <property type="match status" value="1"/>
</dbReference>
<dbReference type="GO" id="GO:0071111">
    <property type="term" value="F:cyclic-guanylate-specific phosphodiesterase activity"/>
    <property type="evidence" value="ECO:0007669"/>
    <property type="project" value="InterPro"/>
</dbReference>
<dbReference type="Pfam" id="PF00990">
    <property type="entry name" value="GGDEF"/>
    <property type="match status" value="1"/>
</dbReference>
<dbReference type="SUPFAM" id="SSF55781">
    <property type="entry name" value="GAF domain-like"/>
    <property type="match status" value="1"/>
</dbReference>
<dbReference type="InterPro" id="IPR035919">
    <property type="entry name" value="EAL_sf"/>
</dbReference>
<comment type="caution">
    <text evidence="2">The sequence shown here is derived from an EMBL/GenBank/DDBJ whole genome shotgun (WGS) entry which is preliminary data.</text>
</comment>
<accession>A0A4R3HU25</accession>
<dbReference type="Pfam" id="PF00563">
    <property type="entry name" value="EAL"/>
    <property type="match status" value="1"/>
</dbReference>
<dbReference type="Gene3D" id="3.20.20.450">
    <property type="entry name" value="EAL domain"/>
    <property type="match status" value="1"/>
</dbReference>
<dbReference type="PANTHER" id="PTHR33121">
    <property type="entry name" value="CYCLIC DI-GMP PHOSPHODIESTERASE PDEF"/>
    <property type="match status" value="1"/>
</dbReference>
<dbReference type="Gene3D" id="3.30.450.40">
    <property type="match status" value="1"/>
</dbReference>
<dbReference type="SUPFAM" id="SSF55073">
    <property type="entry name" value="Nucleotide cyclase"/>
    <property type="match status" value="1"/>
</dbReference>
<dbReference type="InterPro" id="IPR000160">
    <property type="entry name" value="GGDEF_dom"/>
</dbReference>
<dbReference type="CDD" id="cd01948">
    <property type="entry name" value="EAL"/>
    <property type="match status" value="1"/>
</dbReference>
<sequence length="597" mass="65880">MSHPNEESNPSDTYEARRLEALHRLDLLDTAPTEAFDRITRMAAQIFNLPISAVSLTDADRQWFKSRVGVAHDSIPRDKAPCSHVADTAGVVVIPDLLDDACYRDSPLAESGIRFYAGAPLITDDGYSLGAMCVLGTEPRQTTPEEMASLHDLAAMAMAQIELQHALGRIDPVSGLPNRKQFREDFDDLNKDGKGIEARVLVMVNFAKPEEIRDGTRAMGSHYFEDLIRHSVTLLRSILGKGRTIYHVGEAQVAFFARQGIELQAYSRELAQVLQQQRHASNASFMTTTSVGIAPFLLGQTGYADVLRMAHSACQEAFEMDEHVCVYSTEHDAAHLRRFTLLNKFSSALEHTERLSLVYQPRIDIASGACVGAEALLRWTDPDLGPVSPGEFMPIVELSSMARPVTAWLMETAIRQLRQWQDDGIDMQVSLNVSATNLLEPDFAERLLATLTKYQVAPQAVELELTESAFMSNPGKAQATLTAVADAGVRLAIDDFGTGYSSLSYLQSLPADIVKIDQSFIRKLFEGERARMLVGAMVSLSHELGYRVVAEGVETQEALDFLRKTGCDEVQGYLFAKPMPPESLVQWLAQQQVSEAA</sequence>
<dbReference type="SMART" id="SM00065">
    <property type="entry name" value="GAF"/>
    <property type="match status" value="1"/>
</dbReference>
<dbReference type="InterPro" id="IPR029016">
    <property type="entry name" value="GAF-like_dom_sf"/>
</dbReference>
<protein>
    <submittedName>
        <fullName evidence="2">EAL domain-containing protein (Putative c-di-GMP-specific phosphodiesterase class I)</fullName>
    </submittedName>
</protein>
<evidence type="ECO:0000259" key="1">
    <source>
        <dbReference type="PROSITE" id="PS50883"/>
    </source>
</evidence>
<dbReference type="Gene3D" id="3.30.70.270">
    <property type="match status" value="1"/>
</dbReference>